<keyword evidence="4" id="KW-1185">Reference proteome</keyword>
<keyword evidence="1" id="KW-0732">Signal</keyword>
<sequence>MPHEAALLSLFLSFSLIPRSSAFPFSRHTGNNGFRPDCAWQPDCDAQAFTPPWLTRTATAWEDITLSSVEAITTTTYPEALTTSFEPETTTYSLPITTSSSETIVTTSSVALPSSSFTTTYSEPITTSPSVPLTSSSFEATTTTYSESITTSPSVPLTSSSFEATTTTTYSEPVTTSPTVPLTTLSFETLTTASVEASTTISSGGASATGLPLSIDSQGDGVNVYLTGIDANGLLVLLQPDGQWYYPSSGISSSVPTVIPADQITIPVPGSGQSTNLTMPTNVSGGRIWLAQGSLQFSVVLAATGPALVEPSISGPAENATTWGFVEFTYTADGIIYADTTYVDFVSMNLKITLTGTDIGTQTTPGLQPNAIQSLCADLASQASTDGYPWNELCVADANGRPYHVLAPADYIDRTPDAFADYWTSYVDQVWSTYSGQPLIINSQSGQVGNISCTVGGDLLTCTADSGSSGTFAKPSATDIFSCSTGPFVLDSSATDVQAAVVPRLCAAFNRSTLLLDGGNVQPDGVSSSSYYGAQTTNWYSKLVHQLEVDGRGYAFPYDDVTPDNEMSENMSGTIVSTDPKSLIITISS</sequence>
<dbReference type="Gene3D" id="3.30.920.50">
    <property type="entry name" value="Beta-1,3-glucanase, C-terminal domain"/>
    <property type="match status" value="1"/>
</dbReference>
<dbReference type="Gene3D" id="2.60.110.10">
    <property type="entry name" value="Thaumatin"/>
    <property type="match status" value="1"/>
</dbReference>
<comment type="caution">
    <text evidence="3">The sequence shown here is derived from an EMBL/GenBank/DDBJ whole genome shotgun (WGS) entry which is preliminary data.</text>
</comment>
<feature type="signal peptide" evidence="1">
    <location>
        <begin position="1"/>
        <end position="22"/>
    </location>
</feature>
<evidence type="ECO:0000259" key="2">
    <source>
        <dbReference type="PROSITE" id="PS52006"/>
    </source>
</evidence>
<feature type="chain" id="PRO_5041246439" description="GH64 domain-containing protein" evidence="1">
    <location>
        <begin position="23"/>
        <end position="589"/>
    </location>
</feature>
<dbReference type="Pfam" id="PF16483">
    <property type="entry name" value="Glyco_hydro_64"/>
    <property type="match status" value="1"/>
</dbReference>
<feature type="domain" description="GH64" evidence="2">
    <location>
        <begin position="192"/>
        <end position="589"/>
    </location>
</feature>
<dbReference type="InterPro" id="IPR032477">
    <property type="entry name" value="Glyco_hydro_64"/>
</dbReference>
<dbReference type="AlphaFoldDB" id="A0AA38Y7S8"/>
<name>A0AA38Y7S8_9EURO</name>
<dbReference type="PROSITE" id="PS52006">
    <property type="entry name" value="GH64"/>
    <property type="match status" value="1"/>
</dbReference>
<organism evidence="3 4">
    <name type="scientific">Knufia peltigerae</name>
    <dbReference type="NCBI Taxonomy" id="1002370"/>
    <lineage>
        <taxon>Eukaryota</taxon>
        <taxon>Fungi</taxon>
        <taxon>Dikarya</taxon>
        <taxon>Ascomycota</taxon>
        <taxon>Pezizomycotina</taxon>
        <taxon>Eurotiomycetes</taxon>
        <taxon>Chaetothyriomycetidae</taxon>
        <taxon>Chaetothyriales</taxon>
        <taxon>Trichomeriaceae</taxon>
        <taxon>Knufia</taxon>
    </lineage>
</organism>
<dbReference type="Proteomes" id="UP001172681">
    <property type="component" value="Unassembled WGS sequence"/>
</dbReference>
<protein>
    <recommendedName>
        <fullName evidence="2">GH64 domain-containing protein</fullName>
    </recommendedName>
</protein>
<dbReference type="InterPro" id="IPR042517">
    <property type="entry name" value="Glyco_hydro_64_N_2"/>
</dbReference>
<evidence type="ECO:0000256" key="1">
    <source>
        <dbReference type="SAM" id="SignalP"/>
    </source>
</evidence>
<proteinExistence type="predicted"/>
<dbReference type="PANTHER" id="PTHR38165:SF1">
    <property type="entry name" value="GLUCANASE B"/>
    <property type="match status" value="1"/>
</dbReference>
<dbReference type="EMBL" id="JAPDRN010000021">
    <property type="protein sequence ID" value="KAJ9638501.1"/>
    <property type="molecule type" value="Genomic_DNA"/>
</dbReference>
<dbReference type="InterPro" id="IPR037398">
    <property type="entry name" value="Glyco_hydro_64_fam"/>
</dbReference>
<dbReference type="InterPro" id="IPR037176">
    <property type="entry name" value="Osmotin/thaumatin-like_sf"/>
</dbReference>
<gene>
    <name evidence="3" type="ORF">H2204_004271</name>
</gene>
<dbReference type="PANTHER" id="PTHR38165">
    <property type="match status" value="1"/>
</dbReference>
<evidence type="ECO:0000313" key="3">
    <source>
        <dbReference type="EMBL" id="KAJ9638501.1"/>
    </source>
</evidence>
<reference evidence="3" key="1">
    <citation type="submission" date="2022-10" db="EMBL/GenBank/DDBJ databases">
        <title>Culturing micro-colonial fungi from biological soil crusts in the Mojave desert and describing Neophaeococcomyces mojavensis, and introducing the new genera and species Taxawa tesnikishii.</title>
        <authorList>
            <person name="Kurbessoian T."/>
            <person name="Stajich J.E."/>
        </authorList>
    </citation>
    <scope>NUCLEOTIDE SEQUENCE</scope>
    <source>
        <strain evidence="3">TK_35</strain>
    </source>
</reference>
<accession>A0AA38Y7S8</accession>
<evidence type="ECO:0000313" key="4">
    <source>
        <dbReference type="Proteomes" id="UP001172681"/>
    </source>
</evidence>